<evidence type="ECO:0000313" key="1">
    <source>
        <dbReference type="EMBL" id="NIF00842.1"/>
    </source>
</evidence>
<accession>A0ABX0QUY2</accession>
<evidence type="ECO:0008006" key="3">
    <source>
        <dbReference type="Google" id="ProtNLM"/>
    </source>
</evidence>
<dbReference type="InterPro" id="IPR011050">
    <property type="entry name" value="Pectin_lyase_fold/virulence"/>
</dbReference>
<dbReference type="Gene3D" id="2.160.20.10">
    <property type="entry name" value="Single-stranded right-handed beta-helix, Pectin lyase-like"/>
    <property type="match status" value="1"/>
</dbReference>
<dbReference type="SUPFAM" id="SSF51126">
    <property type="entry name" value="Pectin lyase-like"/>
    <property type="match status" value="1"/>
</dbReference>
<proteinExistence type="predicted"/>
<gene>
    <name evidence="1" type="ORF">F3J38_12340</name>
</gene>
<keyword evidence="2" id="KW-1185">Reference proteome</keyword>
<evidence type="ECO:0000313" key="2">
    <source>
        <dbReference type="Proteomes" id="UP000780690"/>
    </source>
</evidence>
<dbReference type="EMBL" id="VWXD01000003">
    <property type="protein sequence ID" value="NIF00842.1"/>
    <property type="molecule type" value="Genomic_DNA"/>
</dbReference>
<dbReference type="InterPro" id="IPR012334">
    <property type="entry name" value="Pectin_lyas_fold"/>
</dbReference>
<reference evidence="1 2" key="1">
    <citation type="journal article" date="2019" name="bioRxiv">
        <title>Bacteria contribute to plant secondary compound degradation in a generalist herbivore system.</title>
        <authorList>
            <person name="Francoeur C.B."/>
            <person name="Khadempour L."/>
            <person name="Moreira-Soto R.D."/>
            <person name="Gotting K."/>
            <person name="Book A.J."/>
            <person name="Pinto-Tomas A.A."/>
            <person name="Keefover-Ring K."/>
            <person name="Currie C.R."/>
        </authorList>
    </citation>
    <scope>NUCLEOTIDE SEQUENCE [LARGE SCALE GENOMIC DNA]</scope>
    <source>
        <strain evidence="1 2">Acro-805</strain>
    </source>
</reference>
<dbReference type="Proteomes" id="UP000780690">
    <property type="component" value="Unassembled WGS sequence"/>
</dbReference>
<comment type="caution">
    <text evidence="1">The sequence shown here is derived from an EMBL/GenBank/DDBJ whole genome shotgun (WGS) entry which is preliminary data.</text>
</comment>
<name>A0ABX0QUY2_9GAMM</name>
<protein>
    <recommendedName>
        <fullName evidence="3">Amylovoran biosynthesis protein AmsF</fullName>
    </recommendedName>
</protein>
<sequence length="631" mass="69776">MVNNPDNGTLATQNSIDSAVSNSLTVFDASGNPLSFSKVVLELADNRGGEALIQVRDIAALRATEPTRAGELASVLEYTAGTAMGGGLFVYDKSDNTTKEDFGITFVTAKGARWKRVLFDYNSVTVLDFGAVADGKTDCVEAVKRMFDWSQANYPATGIRFTAGKFLLSQFDIASKEVNRFKLSGAPVNFGYFPTTTLVSDRKDNQVMFNVNARYVEISGFVIDGESSATGSSTNSKGFFKNIIQAGQFLRVSSIEFRNLGGRGLDILDTLDCKIDQWYARDCQNSLIHAYWSDNPNGKWDHSTAIELSNFNIQRNKAQPAIYAPRCTQAMIRNGWIEHSSDPGDISNGQWILEALSIEGCETPLKMAYCRTITLQKNIQGGNGFDFTPRPGDIEWLSEYERGSVEIDNTGIIINGALNYDYITAQHQMNNLQDAHSWWCVAEVQLKLGQQVHMRVIGTAAYNSMSSTQLDATDRTSEGVAHIYLQSLKSQIACTWSGEGSCPVSQVQVEQIRSGECRIFVKLSSYTASAKVLLETNGESRMEAGTHFLYRKIFTKCDTAKSSELDEAVKTPSVFEQHWTGNARVGYGYNHNGELLLHASKGTLTEFRDETELLKVRINGAEYALEVRKKK</sequence>
<dbReference type="RefSeq" id="WP_167138708.1">
    <property type="nucleotide sequence ID" value="NZ_VWXD01000003.1"/>
</dbReference>
<organism evidence="1 2">
    <name type="scientific">Candidatus Pantoea formicae</name>
    <dbReference type="NCBI Taxonomy" id="2608355"/>
    <lineage>
        <taxon>Bacteria</taxon>
        <taxon>Pseudomonadati</taxon>
        <taxon>Pseudomonadota</taxon>
        <taxon>Gammaproteobacteria</taxon>
        <taxon>Enterobacterales</taxon>
        <taxon>Erwiniaceae</taxon>
        <taxon>Pantoea</taxon>
    </lineage>
</organism>